<evidence type="ECO:0000313" key="3">
    <source>
        <dbReference type="Proteomes" id="UP000033769"/>
    </source>
</evidence>
<keyword evidence="4" id="KW-1185">Reference proteome</keyword>
<reference evidence="2" key="3">
    <citation type="submission" date="2018-03" db="EMBL/GenBank/DDBJ databases">
        <authorList>
            <person name="Keele B.F."/>
        </authorList>
    </citation>
    <scope>NUCLEOTIDE SEQUENCE [LARGE SCALE GENOMIC DNA]</scope>
    <source>
        <strain evidence="2">Gilliam</strain>
    </source>
</reference>
<dbReference type="InterPro" id="IPR036770">
    <property type="entry name" value="Ankyrin_rpt-contain_sf"/>
</dbReference>
<dbReference type="Gene3D" id="1.25.40.20">
    <property type="entry name" value="Ankyrin repeat-containing domain"/>
    <property type="match status" value="1"/>
</dbReference>
<accession>A0A0F3M8W5</accession>
<evidence type="ECO:0000313" key="4">
    <source>
        <dbReference type="Proteomes" id="UP000244959"/>
    </source>
</evidence>
<dbReference type="PATRIC" id="fig|1359184.3.peg.1234"/>
<evidence type="ECO:0000313" key="1">
    <source>
        <dbReference type="EMBL" id="KJV52208.1"/>
    </source>
</evidence>
<name>A0A0F3M8W5_ORITS</name>
<dbReference type="EMBL" id="LS398551">
    <property type="protein sequence ID" value="SPR05858.1"/>
    <property type="molecule type" value="Genomic_DNA"/>
</dbReference>
<organism evidence="1 3">
    <name type="scientific">Orientia tsutsugamushi str. Gilliam</name>
    <dbReference type="NCBI Taxonomy" id="1359184"/>
    <lineage>
        <taxon>Bacteria</taxon>
        <taxon>Pseudomonadati</taxon>
        <taxon>Pseudomonadota</taxon>
        <taxon>Alphaproteobacteria</taxon>
        <taxon>Rickettsiales</taxon>
        <taxon>Rickettsiaceae</taxon>
        <taxon>Rickettsieae</taxon>
        <taxon>Orientia</taxon>
    </lineage>
</organism>
<reference evidence="1 3" key="1">
    <citation type="submission" date="2015-02" db="EMBL/GenBank/DDBJ databases">
        <title>Genome Sequencing of Rickettsiales.</title>
        <authorList>
            <person name="Daugherty S.C."/>
            <person name="Su Q."/>
            <person name="Abolude K."/>
            <person name="Beier-Sexton M."/>
            <person name="Carlyon J.A."/>
            <person name="Carter R."/>
            <person name="Day N.P."/>
            <person name="Dumler S.J."/>
            <person name="Dyachenko V."/>
            <person name="Godinez A."/>
            <person name="Kurtti T.J."/>
            <person name="Lichay M."/>
            <person name="Mullins K.E."/>
            <person name="Ott S."/>
            <person name="Pappas-Brown V."/>
            <person name="Paris D.H."/>
            <person name="Patel P."/>
            <person name="Richards A.L."/>
            <person name="Sadzewicz L."/>
            <person name="Sears K."/>
            <person name="Seidman D."/>
            <person name="Sengamalay N."/>
            <person name="Stenos J."/>
            <person name="Tallon L.J."/>
            <person name="Vincent G."/>
            <person name="Fraser C.M."/>
            <person name="Munderloh U."/>
            <person name="Dunning-Hotopp J.C."/>
        </authorList>
    </citation>
    <scope>NUCLEOTIDE SEQUENCE [LARGE SCALE GENOMIC DNA]</scope>
    <source>
        <strain evidence="1 3">Gilliam</strain>
    </source>
</reference>
<dbReference type="Proteomes" id="UP000244959">
    <property type="component" value="Chromosome I"/>
</dbReference>
<proteinExistence type="predicted"/>
<evidence type="ECO:0000313" key="2">
    <source>
        <dbReference type="EMBL" id="SPR05858.1"/>
    </source>
</evidence>
<dbReference type="EMBL" id="LANO01000028">
    <property type="protein sequence ID" value="KJV52208.1"/>
    <property type="molecule type" value="Genomic_DNA"/>
</dbReference>
<dbReference type="SUPFAM" id="SSF48403">
    <property type="entry name" value="Ankyrin repeat"/>
    <property type="match status" value="1"/>
</dbReference>
<gene>
    <name evidence="2" type="ORF">GILLIAM_01094</name>
    <name evidence="1" type="ORF">OTSGILL_1685</name>
</gene>
<dbReference type="Proteomes" id="UP000033769">
    <property type="component" value="Unassembled WGS sequence"/>
</dbReference>
<dbReference type="AlphaFoldDB" id="A0A0F3M8W5"/>
<dbReference type="RefSeq" id="WP_047220742.1">
    <property type="nucleotide sequence ID" value="NZ_LS398551.1"/>
</dbReference>
<sequence length="95" mass="11108">MDKTLRQQAQEYKKLYATGVKKKDLDKIQTVSTELATYLLFYAIIKDGFHIFKFLVKSAAKINTVDAFGNLPIHYFNNNLRILKYIVKKSKNYIN</sequence>
<reference evidence="4" key="2">
    <citation type="submission" date="2018-03" db="EMBL/GenBank/DDBJ databases">
        <authorList>
            <person name="Batty M. E."/>
            <person name="Batty M E."/>
        </authorList>
    </citation>
    <scope>NUCLEOTIDE SEQUENCE [LARGE SCALE GENOMIC DNA]</scope>
    <source>
        <strain evidence="4">Gilliam</strain>
    </source>
</reference>
<protein>
    <submittedName>
        <fullName evidence="2">Ankyrin repeat-containing protein</fullName>
    </submittedName>
    <submittedName>
        <fullName evidence="1">Putative ankyrin repeat protein</fullName>
    </submittedName>
</protein>